<accession>A0A2T4BEF0</accession>
<keyword evidence="3" id="KW-1185">Reference proteome</keyword>
<evidence type="ECO:0000313" key="2">
    <source>
        <dbReference type="EMBL" id="PTB67638.1"/>
    </source>
</evidence>
<protein>
    <submittedName>
        <fullName evidence="2">Uncharacterized protein</fullName>
    </submittedName>
</protein>
<dbReference type="AlphaFoldDB" id="A0A2T4BEF0"/>
<organism evidence="2 3">
    <name type="scientific">Trichoderma citrinoviride</name>
    <dbReference type="NCBI Taxonomy" id="58853"/>
    <lineage>
        <taxon>Eukaryota</taxon>
        <taxon>Fungi</taxon>
        <taxon>Dikarya</taxon>
        <taxon>Ascomycota</taxon>
        <taxon>Pezizomycotina</taxon>
        <taxon>Sordariomycetes</taxon>
        <taxon>Hypocreomycetidae</taxon>
        <taxon>Hypocreales</taxon>
        <taxon>Hypocreaceae</taxon>
        <taxon>Trichoderma</taxon>
    </lineage>
</organism>
<gene>
    <name evidence="2" type="ORF">BBK36DRAFT_1140280</name>
</gene>
<dbReference type="GeneID" id="36601483"/>
<reference evidence="3" key="1">
    <citation type="submission" date="2016-07" db="EMBL/GenBank/DDBJ databases">
        <title>Multiple horizontal gene transfer events from other fungi enriched the ability of initially mycotrophic Trichoderma (Ascomycota) to feed on dead plant biomass.</title>
        <authorList>
            <consortium name="DOE Joint Genome Institute"/>
            <person name="Atanasova L."/>
            <person name="Chenthamara K."/>
            <person name="Zhang J."/>
            <person name="Grujic M."/>
            <person name="Henrissat B."/>
            <person name="Kuo A."/>
            <person name="Aerts A."/>
            <person name="Salamov A."/>
            <person name="Lipzen A."/>
            <person name="Labutti K."/>
            <person name="Barry K."/>
            <person name="Miao Y."/>
            <person name="Rahimi M.J."/>
            <person name="Shen Q."/>
            <person name="Grigoriev I.V."/>
            <person name="Kubicek C.P."/>
            <person name="Druzhinina I.S."/>
        </authorList>
    </citation>
    <scope>NUCLEOTIDE SEQUENCE [LARGE SCALE GENOMIC DNA]</scope>
    <source>
        <strain evidence="3">TUCIM 6016</strain>
    </source>
</reference>
<feature type="signal peptide" evidence="1">
    <location>
        <begin position="1"/>
        <end position="17"/>
    </location>
</feature>
<keyword evidence="1" id="KW-0732">Signal</keyword>
<name>A0A2T4BEF0_9HYPO</name>
<evidence type="ECO:0000313" key="3">
    <source>
        <dbReference type="Proteomes" id="UP000241546"/>
    </source>
</evidence>
<evidence type="ECO:0000256" key="1">
    <source>
        <dbReference type="SAM" id="SignalP"/>
    </source>
</evidence>
<dbReference type="RefSeq" id="XP_024750958.1">
    <property type="nucleotide sequence ID" value="XM_024893365.1"/>
</dbReference>
<proteinExistence type="predicted"/>
<feature type="chain" id="PRO_5015551399" evidence="1">
    <location>
        <begin position="18"/>
        <end position="189"/>
    </location>
</feature>
<dbReference type="Proteomes" id="UP000241546">
    <property type="component" value="Unassembled WGS sequence"/>
</dbReference>
<sequence>MEVPSCLLFFWLPTMVGYGVHRSASGIGRDLNTATETMIEATFWNPQSPVYVIGEAAEIETDPLLGFYSKQQFEPIWGSSTRRTAREHESPLDSFDAMTAERRLERLYELLNGGVSTLLKPVNPDVGAKTRGIWGEWKHDDFLGEASRDPFCKWRDAGNLLGLLGRPLMQRSNDRRCLGKFRWLHAWGC</sequence>
<dbReference type="EMBL" id="KZ680211">
    <property type="protein sequence ID" value="PTB67638.1"/>
    <property type="molecule type" value="Genomic_DNA"/>
</dbReference>